<organism evidence="1 2">
    <name type="scientific">Ideonella lacteola</name>
    <dbReference type="NCBI Taxonomy" id="2984193"/>
    <lineage>
        <taxon>Bacteria</taxon>
        <taxon>Pseudomonadati</taxon>
        <taxon>Pseudomonadota</taxon>
        <taxon>Betaproteobacteria</taxon>
        <taxon>Burkholderiales</taxon>
        <taxon>Sphaerotilaceae</taxon>
        <taxon>Ideonella</taxon>
    </lineage>
</organism>
<accession>A0ABU9C0Z4</accession>
<dbReference type="PANTHER" id="PTHR35530:SF1">
    <property type="entry name" value="2-HYDROXYMUCONATE TAUTOMERASE"/>
    <property type="match status" value="1"/>
</dbReference>
<evidence type="ECO:0000313" key="2">
    <source>
        <dbReference type="Proteomes" id="UP001371218"/>
    </source>
</evidence>
<keyword evidence="2" id="KW-1185">Reference proteome</keyword>
<proteinExistence type="predicted"/>
<name>A0ABU9C0Z4_9BURK</name>
<dbReference type="SUPFAM" id="SSF55331">
    <property type="entry name" value="Tautomerase/MIF"/>
    <property type="match status" value="1"/>
</dbReference>
<gene>
    <name evidence="1" type="ORF">AACH06_27055</name>
</gene>
<sequence length="138" mass="15039">MPYLHIQISGPPDDALAQRVASVASELTHRLLAKDPALTAVAIDFVPASQWFIAGQRLGAGLPRSYHWTVSITDETNTKAEKARYLAAVHQAMDELLGGAAEHSYTHVVDARASAYGYGGRTQEWRYQHSAPVMPTPV</sequence>
<comment type="caution">
    <text evidence="1">The sequence shown here is derived from an EMBL/GenBank/DDBJ whole genome shotgun (WGS) entry which is preliminary data.</text>
</comment>
<evidence type="ECO:0000313" key="1">
    <source>
        <dbReference type="EMBL" id="MEK8034505.1"/>
    </source>
</evidence>
<dbReference type="RefSeq" id="WP_341428934.1">
    <property type="nucleotide sequence ID" value="NZ_JBBUTG010000030.1"/>
</dbReference>
<dbReference type="InterPro" id="IPR014347">
    <property type="entry name" value="Tautomerase/MIF_sf"/>
</dbReference>
<reference evidence="1 2" key="1">
    <citation type="submission" date="2024-04" db="EMBL/GenBank/DDBJ databases">
        <title>Novel species of the genus Ideonella isolated from streams.</title>
        <authorList>
            <person name="Lu H."/>
        </authorList>
    </citation>
    <scope>NUCLEOTIDE SEQUENCE [LARGE SCALE GENOMIC DNA]</scope>
    <source>
        <strain evidence="1 2">DXS29W</strain>
    </source>
</reference>
<protein>
    <submittedName>
        <fullName evidence="1">4-oxalocrotonate tautomerase</fullName>
    </submittedName>
</protein>
<dbReference type="EMBL" id="JBBUTG010000030">
    <property type="protein sequence ID" value="MEK8034505.1"/>
    <property type="molecule type" value="Genomic_DNA"/>
</dbReference>
<dbReference type="Gene3D" id="3.30.429.10">
    <property type="entry name" value="Macrophage Migration Inhibitory Factor"/>
    <property type="match status" value="2"/>
</dbReference>
<dbReference type="Proteomes" id="UP001371218">
    <property type="component" value="Unassembled WGS sequence"/>
</dbReference>
<dbReference type="PANTHER" id="PTHR35530">
    <property type="entry name" value="TAUTOMERASE-RELATED"/>
    <property type="match status" value="1"/>
</dbReference>